<evidence type="ECO:0000313" key="2">
    <source>
        <dbReference type="Proteomes" id="UP000324222"/>
    </source>
</evidence>
<dbReference type="AlphaFoldDB" id="A0A5B7ETQ2"/>
<dbReference type="EMBL" id="VSRR010003555">
    <property type="protein sequence ID" value="MPC36597.1"/>
    <property type="molecule type" value="Genomic_DNA"/>
</dbReference>
<protein>
    <submittedName>
        <fullName evidence="1">Uncharacterized protein</fullName>
    </submittedName>
</protein>
<gene>
    <name evidence="1" type="ORF">E2C01_030060</name>
</gene>
<keyword evidence="2" id="KW-1185">Reference proteome</keyword>
<accession>A0A5B7ETQ2</accession>
<proteinExistence type="predicted"/>
<reference evidence="1 2" key="1">
    <citation type="submission" date="2019-05" db="EMBL/GenBank/DDBJ databases">
        <title>Another draft genome of Portunus trituberculatus and its Hox gene families provides insights of decapod evolution.</title>
        <authorList>
            <person name="Jeong J.-H."/>
            <person name="Song I."/>
            <person name="Kim S."/>
            <person name="Choi T."/>
            <person name="Kim D."/>
            <person name="Ryu S."/>
            <person name="Kim W."/>
        </authorList>
    </citation>
    <scope>NUCLEOTIDE SEQUENCE [LARGE SCALE GENOMIC DNA]</scope>
    <source>
        <tissue evidence="1">Muscle</tissue>
    </source>
</reference>
<comment type="caution">
    <text evidence="1">The sequence shown here is derived from an EMBL/GenBank/DDBJ whole genome shotgun (WGS) entry which is preliminary data.</text>
</comment>
<sequence>MKLVLEVVGRQELTIQRPDSPAIVGLLYYHDAFTENANYQHLYLATAATSGNGSAMHRVHTHCVLLTPSLSG</sequence>
<organism evidence="1 2">
    <name type="scientific">Portunus trituberculatus</name>
    <name type="common">Swimming crab</name>
    <name type="synonym">Neptunus trituberculatus</name>
    <dbReference type="NCBI Taxonomy" id="210409"/>
    <lineage>
        <taxon>Eukaryota</taxon>
        <taxon>Metazoa</taxon>
        <taxon>Ecdysozoa</taxon>
        <taxon>Arthropoda</taxon>
        <taxon>Crustacea</taxon>
        <taxon>Multicrustacea</taxon>
        <taxon>Malacostraca</taxon>
        <taxon>Eumalacostraca</taxon>
        <taxon>Eucarida</taxon>
        <taxon>Decapoda</taxon>
        <taxon>Pleocyemata</taxon>
        <taxon>Brachyura</taxon>
        <taxon>Eubrachyura</taxon>
        <taxon>Portunoidea</taxon>
        <taxon>Portunidae</taxon>
        <taxon>Portuninae</taxon>
        <taxon>Portunus</taxon>
    </lineage>
</organism>
<name>A0A5B7ETQ2_PORTR</name>
<evidence type="ECO:0000313" key="1">
    <source>
        <dbReference type="EMBL" id="MPC36597.1"/>
    </source>
</evidence>
<dbReference type="Proteomes" id="UP000324222">
    <property type="component" value="Unassembled WGS sequence"/>
</dbReference>